<dbReference type="Proteomes" id="UP001597314">
    <property type="component" value="Unassembled WGS sequence"/>
</dbReference>
<dbReference type="EMBL" id="JBHUIW010000025">
    <property type="protein sequence ID" value="MFD2184204.1"/>
    <property type="molecule type" value="Genomic_DNA"/>
</dbReference>
<accession>A0ABW5AQV1</accession>
<organism evidence="1 2">
    <name type="scientific">Rhodoplanes azumiensis</name>
    <dbReference type="NCBI Taxonomy" id="1897628"/>
    <lineage>
        <taxon>Bacteria</taxon>
        <taxon>Pseudomonadati</taxon>
        <taxon>Pseudomonadota</taxon>
        <taxon>Alphaproteobacteria</taxon>
        <taxon>Hyphomicrobiales</taxon>
        <taxon>Nitrobacteraceae</taxon>
        <taxon>Rhodoplanes</taxon>
    </lineage>
</organism>
<keyword evidence="2" id="KW-1185">Reference proteome</keyword>
<proteinExistence type="predicted"/>
<gene>
    <name evidence="1" type="ORF">ACFSOX_18775</name>
</gene>
<comment type="caution">
    <text evidence="1">The sequence shown here is derived from an EMBL/GenBank/DDBJ whole genome shotgun (WGS) entry which is preliminary data.</text>
</comment>
<protein>
    <submittedName>
        <fullName evidence="1">Uncharacterized protein</fullName>
    </submittedName>
</protein>
<sequence>MKGYVVDENVAIVANDQSSGKPRAPQANTACRLACIKKIREIVKGRLVFIDSNGAMLNHYKKHLSRKGQTGVGDLFFKHLCDNEFNRKKIRRIDLERLDDGAYAALSIYPSLLKFDPADQIFVAVALTAPEKPAIINAVDSDYKQFASALLNAGVVVEELCEDCIKTLPSKQRG</sequence>
<evidence type="ECO:0000313" key="1">
    <source>
        <dbReference type="EMBL" id="MFD2184204.1"/>
    </source>
</evidence>
<dbReference type="RefSeq" id="WP_378479351.1">
    <property type="nucleotide sequence ID" value="NZ_JBHUIW010000025.1"/>
</dbReference>
<evidence type="ECO:0000313" key="2">
    <source>
        <dbReference type="Proteomes" id="UP001597314"/>
    </source>
</evidence>
<name>A0ABW5AQV1_9BRAD</name>
<reference evidence="2" key="1">
    <citation type="journal article" date="2019" name="Int. J. Syst. Evol. Microbiol.">
        <title>The Global Catalogue of Microorganisms (GCM) 10K type strain sequencing project: providing services to taxonomists for standard genome sequencing and annotation.</title>
        <authorList>
            <consortium name="The Broad Institute Genomics Platform"/>
            <consortium name="The Broad Institute Genome Sequencing Center for Infectious Disease"/>
            <person name="Wu L."/>
            <person name="Ma J."/>
        </authorList>
    </citation>
    <scope>NUCLEOTIDE SEQUENCE [LARGE SCALE GENOMIC DNA]</scope>
    <source>
        <strain evidence="2">CGMCC 1.6774</strain>
    </source>
</reference>